<evidence type="ECO:0000313" key="3">
    <source>
        <dbReference type="Proteomes" id="UP000602745"/>
    </source>
</evidence>
<dbReference type="Proteomes" id="UP000602745">
    <property type="component" value="Unassembled WGS sequence"/>
</dbReference>
<evidence type="ECO:0000313" key="2">
    <source>
        <dbReference type="EMBL" id="GGE37357.1"/>
    </source>
</evidence>
<dbReference type="EMBL" id="BMCP01000001">
    <property type="protein sequence ID" value="GGE37357.1"/>
    <property type="molecule type" value="Genomic_DNA"/>
</dbReference>
<dbReference type="AlphaFoldDB" id="A0A8J2VLV9"/>
<organism evidence="2 3">
    <name type="scientific">Agaricicola taiwanensis</name>
    <dbReference type="NCBI Taxonomy" id="591372"/>
    <lineage>
        <taxon>Bacteria</taxon>
        <taxon>Pseudomonadati</taxon>
        <taxon>Pseudomonadota</taxon>
        <taxon>Alphaproteobacteria</taxon>
        <taxon>Rhodobacterales</taxon>
        <taxon>Paracoccaceae</taxon>
        <taxon>Agaricicola</taxon>
    </lineage>
</organism>
<keyword evidence="3" id="KW-1185">Reference proteome</keyword>
<feature type="region of interest" description="Disordered" evidence="1">
    <location>
        <begin position="1"/>
        <end position="25"/>
    </location>
</feature>
<evidence type="ECO:0000256" key="1">
    <source>
        <dbReference type="SAM" id="MobiDB-lite"/>
    </source>
</evidence>
<accession>A0A8J2VLV9</accession>
<comment type="caution">
    <text evidence="2">The sequence shown here is derived from an EMBL/GenBank/DDBJ whole genome shotgun (WGS) entry which is preliminary data.</text>
</comment>
<sequence>MPPTLYGAYGTGNEHTSRVASTVDSDVEVRRSLSQRMIETETEEPPVLDLRTRLLPHFSIALVVRIALDTSG</sequence>
<proteinExistence type="predicted"/>
<protein>
    <submittedName>
        <fullName evidence="2">Uncharacterized protein</fullName>
    </submittedName>
</protein>
<gene>
    <name evidence="2" type="ORF">GCM10007276_13470</name>
</gene>
<reference evidence="2" key="1">
    <citation type="journal article" date="2014" name="Int. J. Syst. Evol. Microbiol.">
        <title>Complete genome sequence of Corynebacterium casei LMG S-19264T (=DSM 44701T), isolated from a smear-ripened cheese.</title>
        <authorList>
            <consortium name="US DOE Joint Genome Institute (JGI-PGF)"/>
            <person name="Walter F."/>
            <person name="Albersmeier A."/>
            <person name="Kalinowski J."/>
            <person name="Ruckert C."/>
        </authorList>
    </citation>
    <scope>NUCLEOTIDE SEQUENCE</scope>
    <source>
        <strain evidence="2">CCM 7684</strain>
    </source>
</reference>
<name>A0A8J2VLV9_9RHOB</name>
<reference evidence="2" key="2">
    <citation type="submission" date="2020-09" db="EMBL/GenBank/DDBJ databases">
        <authorList>
            <person name="Sun Q."/>
            <person name="Sedlacek I."/>
        </authorList>
    </citation>
    <scope>NUCLEOTIDE SEQUENCE</scope>
    <source>
        <strain evidence="2">CCM 7684</strain>
    </source>
</reference>